<comment type="caution">
    <text evidence="1">The sequence shown here is derived from an EMBL/GenBank/DDBJ whole genome shotgun (WGS) entry which is preliminary data.</text>
</comment>
<evidence type="ECO:0000313" key="2">
    <source>
        <dbReference type="Proteomes" id="UP000285324"/>
    </source>
</evidence>
<dbReference type="AlphaFoldDB" id="A0A424W4P7"/>
<dbReference type="Proteomes" id="UP000285324">
    <property type="component" value="Unassembled WGS sequence"/>
</dbReference>
<dbReference type="NCBIfam" id="NF041856">
    <property type="entry name" value="CrpP_rel_fam"/>
    <property type="match status" value="1"/>
</dbReference>
<dbReference type="InterPro" id="IPR049847">
    <property type="entry name" value="CrpP-rel"/>
</dbReference>
<name>A0A424W4P7_ALCXX</name>
<reference evidence="1 2" key="1">
    <citation type="submission" date="2018-08" db="EMBL/GenBank/DDBJ databases">
        <title>Achromobacter xylosoxidans Genome sequencing and assembly.</title>
        <authorList>
            <person name="Wang R."/>
            <person name="Rensing C."/>
            <person name="Li Y."/>
        </authorList>
    </citation>
    <scope>NUCLEOTIDE SEQUENCE [LARGE SCALE GENOMIC DNA]</scope>
    <source>
        <strain evidence="1 2">GD003A</strain>
    </source>
</reference>
<accession>A0A424W4P7</accession>
<dbReference type="GeneID" id="89846661"/>
<evidence type="ECO:0000313" key="1">
    <source>
        <dbReference type="EMBL" id="RPJ88259.1"/>
    </source>
</evidence>
<dbReference type="EMBL" id="QVXO01000071">
    <property type="protein sequence ID" value="RPJ88259.1"/>
    <property type="molecule type" value="Genomic_DNA"/>
</dbReference>
<protein>
    <submittedName>
        <fullName evidence="1">Uncharacterized protein</fullName>
    </submittedName>
</protein>
<gene>
    <name evidence="1" type="ORF">DY367_28645</name>
</gene>
<sequence length="74" mass="8129">MYDDIRKQGGAAARQGSPLWDCPYLKAQAMPGHTGESPRVWQAKVDAWEAGWAKEKEVTRPPPSPVQFAGLHAV</sequence>
<proteinExistence type="predicted"/>
<organism evidence="1 2">
    <name type="scientific">Alcaligenes xylosoxydans xylosoxydans</name>
    <name type="common">Achromobacter xylosoxidans</name>
    <dbReference type="NCBI Taxonomy" id="85698"/>
    <lineage>
        <taxon>Bacteria</taxon>
        <taxon>Pseudomonadati</taxon>
        <taxon>Pseudomonadota</taxon>
        <taxon>Betaproteobacteria</taxon>
        <taxon>Burkholderiales</taxon>
        <taxon>Alcaligenaceae</taxon>
        <taxon>Achromobacter</taxon>
    </lineage>
</organism>
<dbReference type="RefSeq" id="WP_082400914.1">
    <property type="nucleotide sequence ID" value="NZ_CP061008.1"/>
</dbReference>
<dbReference type="OrthoDB" id="8661297at2"/>